<dbReference type="Pfam" id="PF04085">
    <property type="entry name" value="MreC"/>
    <property type="match status" value="1"/>
</dbReference>
<evidence type="ECO:0000256" key="1">
    <source>
        <dbReference type="ARBA" id="ARBA00009369"/>
    </source>
</evidence>
<evidence type="ECO:0000256" key="4">
    <source>
        <dbReference type="ARBA" id="ARBA00032089"/>
    </source>
</evidence>
<dbReference type="RefSeq" id="WP_091228946.1">
    <property type="nucleotide sequence ID" value="NZ_FMKA01000001.1"/>
</dbReference>
<keyword evidence="6" id="KW-0175">Coiled coil</keyword>
<dbReference type="Gene3D" id="2.40.10.340">
    <property type="entry name" value="Rod shape-determining protein MreC, domain 1"/>
    <property type="match status" value="1"/>
</dbReference>
<keyword evidence="7" id="KW-0812">Transmembrane</keyword>
<accession>A0A1D3TNV9</accession>
<dbReference type="InterPro" id="IPR007221">
    <property type="entry name" value="MreC"/>
</dbReference>
<gene>
    <name evidence="9" type="ORF">SAMN05421730_1001261</name>
</gene>
<dbReference type="STRING" id="1619234.SAMN05421730_1001261"/>
<dbReference type="EMBL" id="FMKA01000001">
    <property type="protein sequence ID" value="SCP95039.1"/>
    <property type="molecule type" value="Genomic_DNA"/>
</dbReference>
<comment type="similarity">
    <text evidence="1 5">Belongs to the MreC family.</text>
</comment>
<dbReference type="InterPro" id="IPR055342">
    <property type="entry name" value="MreC_beta-barrel_core"/>
</dbReference>
<evidence type="ECO:0000256" key="3">
    <source>
        <dbReference type="ARBA" id="ARBA00022960"/>
    </source>
</evidence>
<keyword evidence="7" id="KW-0472">Membrane</keyword>
<dbReference type="InterPro" id="IPR042177">
    <property type="entry name" value="Cell/Rod_1"/>
</dbReference>
<dbReference type="PANTHER" id="PTHR34138:SF1">
    <property type="entry name" value="CELL SHAPE-DETERMINING PROTEIN MREC"/>
    <property type="match status" value="1"/>
</dbReference>
<feature type="domain" description="Rod shape-determining protein MreC beta-barrel core" evidence="8">
    <location>
        <begin position="125"/>
        <end position="275"/>
    </location>
</feature>
<dbReference type="GO" id="GO:0005886">
    <property type="term" value="C:plasma membrane"/>
    <property type="evidence" value="ECO:0007669"/>
    <property type="project" value="TreeGrafter"/>
</dbReference>
<dbReference type="PANTHER" id="PTHR34138">
    <property type="entry name" value="CELL SHAPE-DETERMINING PROTEIN MREC"/>
    <property type="match status" value="1"/>
</dbReference>
<evidence type="ECO:0000256" key="2">
    <source>
        <dbReference type="ARBA" id="ARBA00013855"/>
    </source>
</evidence>
<organism evidence="9 10">
    <name type="scientific">Anaerobium acetethylicum</name>
    <dbReference type="NCBI Taxonomy" id="1619234"/>
    <lineage>
        <taxon>Bacteria</taxon>
        <taxon>Bacillati</taxon>
        <taxon>Bacillota</taxon>
        <taxon>Clostridia</taxon>
        <taxon>Lachnospirales</taxon>
        <taxon>Lachnospiraceae</taxon>
        <taxon>Anaerobium</taxon>
    </lineage>
</organism>
<feature type="coiled-coil region" evidence="6">
    <location>
        <begin position="64"/>
        <end position="98"/>
    </location>
</feature>
<keyword evidence="7" id="KW-1133">Transmembrane helix</keyword>
<evidence type="ECO:0000313" key="9">
    <source>
        <dbReference type="EMBL" id="SCP95039.1"/>
    </source>
</evidence>
<evidence type="ECO:0000313" key="10">
    <source>
        <dbReference type="Proteomes" id="UP000199315"/>
    </source>
</evidence>
<proteinExistence type="inferred from homology"/>
<evidence type="ECO:0000259" key="8">
    <source>
        <dbReference type="Pfam" id="PF04085"/>
    </source>
</evidence>
<keyword evidence="3 5" id="KW-0133">Cell shape</keyword>
<name>A0A1D3TNV9_9FIRM</name>
<feature type="transmembrane region" description="Helical" evidence="7">
    <location>
        <begin position="12"/>
        <end position="31"/>
    </location>
</feature>
<dbReference type="NCBIfam" id="TIGR00219">
    <property type="entry name" value="mreC"/>
    <property type="match status" value="1"/>
</dbReference>
<evidence type="ECO:0000256" key="7">
    <source>
        <dbReference type="SAM" id="Phobius"/>
    </source>
</evidence>
<keyword evidence="10" id="KW-1185">Reference proteome</keyword>
<evidence type="ECO:0000256" key="5">
    <source>
        <dbReference type="PIRNR" id="PIRNR038471"/>
    </source>
</evidence>
<dbReference type="Proteomes" id="UP000199315">
    <property type="component" value="Unassembled WGS sequence"/>
</dbReference>
<dbReference type="GO" id="GO:0008360">
    <property type="term" value="P:regulation of cell shape"/>
    <property type="evidence" value="ECO:0007669"/>
    <property type="project" value="UniProtKB-KW"/>
</dbReference>
<dbReference type="InterPro" id="IPR042175">
    <property type="entry name" value="Cell/Rod_MreC_2"/>
</dbReference>
<comment type="function">
    <text evidence="5">Involved in formation and maintenance of cell shape.</text>
</comment>
<protein>
    <recommendedName>
        <fullName evidence="2 5">Cell shape-determining protein MreC</fullName>
    </recommendedName>
    <alternativeName>
        <fullName evidence="4 5">Cell shape protein MreC</fullName>
    </alternativeName>
</protein>
<dbReference type="OrthoDB" id="9792313at2"/>
<dbReference type="AlphaFoldDB" id="A0A1D3TNV9"/>
<sequence length="283" mass="31501">MKRKKKFTLPGKYILLILTIICVAAAITTYVTNSSVAPLKFISGYTIIPVQNGINNIGMWFSNKADSFKQLQEVMEENVDLKEQVDELSIENNTLQQDKYELDRLRELYELDQKYPSYKKVAARITGKDPGNWFSTFIIDKGTKDGLAVDMNVIAGSGLVGIISDVGPNWATVRAIIDDSSNVSSMVLSTSDTCMVMGDLQLMNEGQIRFRQLNDTNGLVVVGDKVVTSHISSKFLQGILIGYISEITMDANNITKSGYITPVVDFQHLEEVLVITDLKEQQQ</sequence>
<evidence type="ECO:0000256" key="6">
    <source>
        <dbReference type="SAM" id="Coils"/>
    </source>
</evidence>
<dbReference type="PIRSF" id="PIRSF038471">
    <property type="entry name" value="MreC"/>
    <property type="match status" value="1"/>
</dbReference>
<reference evidence="9 10" key="1">
    <citation type="submission" date="2016-09" db="EMBL/GenBank/DDBJ databases">
        <authorList>
            <person name="Capua I."/>
            <person name="De Benedictis P."/>
            <person name="Joannis T."/>
            <person name="Lombin L.H."/>
            <person name="Cattoli G."/>
        </authorList>
    </citation>
    <scope>NUCLEOTIDE SEQUENCE [LARGE SCALE GENOMIC DNA]</scope>
    <source>
        <strain evidence="9 10">GluBS11</strain>
    </source>
</reference>
<dbReference type="Gene3D" id="2.40.10.350">
    <property type="entry name" value="Rod shape-determining protein MreC, domain 2"/>
    <property type="match status" value="1"/>
</dbReference>